<keyword evidence="7" id="KW-1185">Reference proteome</keyword>
<dbReference type="PROSITE" id="PS51078">
    <property type="entry name" value="ICLR_ED"/>
    <property type="match status" value="1"/>
</dbReference>
<evidence type="ECO:0000259" key="4">
    <source>
        <dbReference type="PROSITE" id="PS51077"/>
    </source>
</evidence>
<dbReference type="Gene3D" id="1.10.10.10">
    <property type="entry name" value="Winged helix-like DNA-binding domain superfamily/Winged helix DNA-binding domain"/>
    <property type="match status" value="1"/>
</dbReference>
<dbReference type="Gene3D" id="3.30.450.40">
    <property type="match status" value="1"/>
</dbReference>
<dbReference type="SUPFAM" id="SSF46785">
    <property type="entry name" value="Winged helix' DNA-binding domain"/>
    <property type="match status" value="1"/>
</dbReference>
<evidence type="ECO:0000256" key="1">
    <source>
        <dbReference type="ARBA" id="ARBA00023015"/>
    </source>
</evidence>
<dbReference type="InterPro" id="IPR050707">
    <property type="entry name" value="HTH_MetabolicPath_Reg"/>
</dbReference>
<keyword evidence="2" id="KW-0238">DNA-binding</keyword>
<name>A0ABS7RJI3_9ACTN</name>
<feature type="domain" description="IclR-ED" evidence="5">
    <location>
        <begin position="80"/>
        <end position="260"/>
    </location>
</feature>
<dbReference type="Pfam" id="PF09339">
    <property type="entry name" value="HTH_IclR"/>
    <property type="match status" value="1"/>
</dbReference>
<evidence type="ECO:0000256" key="2">
    <source>
        <dbReference type="ARBA" id="ARBA00023125"/>
    </source>
</evidence>
<evidence type="ECO:0000256" key="3">
    <source>
        <dbReference type="ARBA" id="ARBA00023163"/>
    </source>
</evidence>
<dbReference type="InterPro" id="IPR014757">
    <property type="entry name" value="Tscrpt_reg_IclR_C"/>
</dbReference>
<dbReference type="InterPro" id="IPR036388">
    <property type="entry name" value="WH-like_DNA-bd_sf"/>
</dbReference>
<protein>
    <submittedName>
        <fullName evidence="6">IclR family transcriptional regulator</fullName>
    </submittedName>
</protein>
<gene>
    <name evidence="6" type="ORF">K1X13_07445</name>
</gene>
<keyword evidence="3" id="KW-0804">Transcription</keyword>
<dbReference type="SMART" id="SM00346">
    <property type="entry name" value="HTH_ICLR"/>
    <property type="match status" value="1"/>
</dbReference>
<dbReference type="SUPFAM" id="SSF55781">
    <property type="entry name" value="GAF domain-like"/>
    <property type="match status" value="1"/>
</dbReference>
<comment type="caution">
    <text evidence="6">The sequence shown here is derived from an EMBL/GenBank/DDBJ whole genome shotgun (WGS) entry which is preliminary data.</text>
</comment>
<dbReference type="PANTHER" id="PTHR30136:SF24">
    <property type="entry name" value="HTH-TYPE TRANSCRIPTIONAL REPRESSOR ALLR"/>
    <property type="match status" value="1"/>
</dbReference>
<evidence type="ECO:0000259" key="5">
    <source>
        <dbReference type="PROSITE" id="PS51078"/>
    </source>
</evidence>
<dbReference type="Proteomes" id="UP000754710">
    <property type="component" value="Unassembled WGS sequence"/>
</dbReference>
<dbReference type="PANTHER" id="PTHR30136">
    <property type="entry name" value="HELIX-TURN-HELIX TRANSCRIPTIONAL REGULATOR, ICLR FAMILY"/>
    <property type="match status" value="1"/>
</dbReference>
<dbReference type="EMBL" id="JAIEZQ010000001">
    <property type="protein sequence ID" value="MBY9074652.1"/>
    <property type="molecule type" value="Genomic_DNA"/>
</dbReference>
<dbReference type="InterPro" id="IPR036390">
    <property type="entry name" value="WH_DNA-bd_sf"/>
</dbReference>
<dbReference type="Pfam" id="PF01614">
    <property type="entry name" value="IclR_C"/>
    <property type="match status" value="1"/>
</dbReference>
<dbReference type="InterPro" id="IPR005471">
    <property type="entry name" value="Tscrpt_reg_IclR_N"/>
</dbReference>
<sequence>MDGAAEVADARVRAPGSVQSVDRALDVLETLAGSDAPMGVGEVAELTGLPQGTAHRLLRSLQARGYVRHDISRKYSVGSAALRLGEAAQRSLARTARPYLNELVALSGETANLAVLEGDDVVYVAQVPSPHTLRMFAEVGRHVPPHSTAVGKVLLAALPQERAIGLVRRTGLPRYTEHTITRVADFTAELERTRERGWAADEGEQEIGVRCVAVPVGEGRKVTAALSLSGPAERFAGSAEPGLVEQMVAVAQAFAASLAGAEARAATGPA</sequence>
<dbReference type="InterPro" id="IPR029016">
    <property type="entry name" value="GAF-like_dom_sf"/>
</dbReference>
<evidence type="ECO:0000313" key="6">
    <source>
        <dbReference type="EMBL" id="MBY9074652.1"/>
    </source>
</evidence>
<dbReference type="RefSeq" id="WP_221024298.1">
    <property type="nucleotide sequence ID" value="NZ_JAIEZQ010000001.1"/>
</dbReference>
<accession>A0ABS7RJI3</accession>
<feature type="domain" description="HTH iclR-type" evidence="4">
    <location>
        <begin position="18"/>
        <end position="79"/>
    </location>
</feature>
<dbReference type="PROSITE" id="PS51077">
    <property type="entry name" value="HTH_ICLR"/>
    <property type="match status" value="1"/>
</dbReference>
<organism evidence="6 7">
    <name type="scientific">Nocardioides jiangsuensis</name>
    <dbReference type="NCBI Taxonomy" id="2866161"/>
    <lineage>
        <taxon>Bacteria</taxon>
        <taxon>Bacillati</taxon>
        <taxon>Actinomycetota</taxon>
        <taxon>Actinomycetes</taxon>
        <taxon>Propionibacteriales</taxon>
        <taxon>Nocardioidaceae</taxon>
        <taxon>Nocardioides</taxon>
    </lineage>
</organism>
<proteinExistence type="predicted"/>
<evidence type="ECO:0000313" key="7">
    <source>
        <dbReference type="Proteomes" id="UP000754710"/>
    </source>
</evidence>
<keyword evidence="1" id="KW-0805">Transcription regulation</keyword>
<reference evidence="6 7" key="1">
    <citation type="submission" date="2021-08" db="EMBL/GenBank/DDBJ databases">
        <title>Nocardioides bacterium WL0053 sp. nov., isolated from the sediment.</title>
        <authorList>
            <person name="Wang L."/>
            <person name="Zhang D."/>
            <person name="Zhang A."/>
        </authorList>
    </citation>
    <scope>NUCLEOTIDE SEQUENCE [LARGE SCALE GENOMIC DNA]</scope>
    <source>
        <strain evidence="6 7">WL0053</strain>
    </source>
</reference>